<evidence type="ECO:0000256" key="1">
    <source>
        <dbReference type="SAM" id="MobiDB-lite"/>
    </source>
</evidence>
<protein>
    <submittedName>
        <fullName evidence="2">Uncharacterized protein</fullName>
    </submittedName>
</protein>
<sequence length="53" mass="5291">MTDKKPDPHTEDAGTGPEGADSDVQSDPAEGETSGDWSGEGGATKDGPATDSE</sequence>
<name>A0A3G8JHK5_9ACTN</name>
<feature type="compositionally biased region" description="Basic and acidic residues" evidence="1">
    <location>
        <begin position="1"/>
        <end position="12"/>
    </location>
</feature>
<keyword evidence="3" id="KW-1185">Reference proteome</keyword>
<reference evidence="2 3" key="1">
    <citation type="submission" date="2018-11" db="EMBL/GenBank/DDBJ databases">
        <title>Gordonia insulae sp. nov., isolated from an island soil.</title>
        <authorList>
            <person name="Kim Y.S."/>
            <person name="Kim S.B."/>
        </authorList>
    </citation>
    <scope>NUCLEOTIDE SEQUENCE [LARGE SCALE GENOMIC DNA]</scope>
    <source>
        <strain evidence="2 3">MMS17-SY073</strain>
    </source>
</reference>
<accession>A0A3G8JHK5</accession>
<proteinExistence type="predicted"/>
<dbReference type="KEGG" id="gom:D7316_01163"/>
<dbReference type="EMBL" id="CP033972">
    <property type="protein sequence ID" value="AZG44577.1"/>
    <property type="molecule type" value="Genomic_DNA"/>
</dbReference>
<dbReference type="Proteomes" id="UP000271469">
    <property type="component" value="Chromosome"/>
</dbReference>
<evidence type="ECO:0000313" key="3">
    <source>
        <dbReference type="Proteomes" id="UP000271469"/>
    </source>
</evidence>
<evidence type="ECO:0000313" key="2">
    <source>
        <dbReference type="EMBL" id="AZG44577.1"/>
    </source>
</evidence>
<dbReference type="RefSeq" id="WP_164473736.1">
    <property type="nucleotide sequence ID" value="NZ_CP033972.1"/>
</dbReference>
<feature type="region of interest" description="Disordered" evidence="1">
    <location>
        <begin position="1"/>
        <end position="53"/>
    </location>
</feature>
<gene>
    <name evidence="2" type="ORF">D7316_01163</name>
</gene>
<organism evidence="2 3">
    <name type="scientific">Gordonia insulae</name>
    <dbReference type="NCBI Taxonomy" id="2420509"/>
    <lineage>
        <taxon>Bacteria</taxon>
        <taxon>Bacillati</taxon>
        <taxon>Actinomycetota</taxon>
        <taxon>Actinomycetes</taxon>
        <taxon>Mycobacteriales</taxon>
        <taxon>Gordoniaceae</taxon>
        <taxon>Gordonia</taxon>
    </lineage>
</organism>
<dbReference type="AlphaFoldDB" id="A0A3G8JHK5"/>